<sequence>MADKKEMLRQIKDEWEHILQAFEDTAGLTPGQLLVVGCSTSEIIGEKIGKAGSKEVADILFEPLRRWADKLGIFLAIQCCEHLNRVLIVERKVADRLNFEPVVVIPSLSAGGAMSLTAWGNFSDPVAVEQVRADAGIDIGDTLIGMHLRPVAVPLRIGVRNLGAAHLNLAKTRPKYVGGPRASYPCD</sequence>
<dbReference type="Gene3D" id="3.40.50.10360">
    <property type="entry name" value="Hypothetical protein TT1679"/>
    <property type="match status" value="1"/>
</dbReference>
<reference evidence="2 3" key="1">
    <citation type="submission" date="2019-12" db="EMBL/GenBank/DDBJ databases">
        <title>Sequence classification of anaerobic respiratory reductive dehalogenases: First we see many, then we see few.</title>
        <authorList>
            <person name="Molenda O."/>
            <person name="Puentes Jacome L.A."/>
            <person name="Cao X."/>
            <person name="Nesbo C.L."/>
            <person name="Tang S."/>
            <person name="Morson N."/>
            <person name="Patron J."/>
            <person name="Lomheim L."/>
            <person name="Wishart D.S."/>
            <person name="Edwards E.A."/>
        </authorList>
    </citation>
    <scope>NUCLEOTIDE SEQUENCE [LARGE SCALE GENOMIC DNA]</scope>
    <source>
        <strain evidence="2 3">12DCA</strain>
    </source>
</reference>
<dbReference type="Pfam" id="PF04260">
    <property type="entry name" value="DUF436"/>
    <property type="match status" value="1"/>
</dbReference>
<organism evidence="2 3">
    <name type="scientific">Dehalobacter restrictus</name>
    <dbReference type="NCBI Taxonomy" id="55583"/>
    <lineage>
        <taxon>Bacteria</taxon>
        <taxon>Bacillati</taxon>
        <taxon>Bacillota</taxon>
        <taxon>Clostridia</taxon>
        <taxon>Eubacteriales</taxon>
        <taxon>Desulfitobacteriaceae</taxon>
        <taxon>Dehalobacter</taxon>
    </lineage>
</organism>
<accession>A0A857DK44</accession>
<protein>
    <recommendedName>
        <fullName evidence="1">UPF0340 protein GQ588_14370</fullName>
    </recommendedName>
</protein>
<dbReference type="EMBL" id="CP046996">
    <property type="protein sequence ID" value="QHA01740.1"/>
    <property type="molecule type" value="Genomic_DNA"/>
</dbReference>
<gene>
    <name evidence="2" type="ORF">GQ588_14370</name>
</gene>
<proteinExistence type="inferred from homology"/>
<comment type="similarity">
    <text evidence="1">Belongs to the UPF0340 family.</text>
</comment>
<dbReference type="InterPro" id="IPR028345">
    <property type="entry name" value="Antibiotic_NAT-like"/>
</dbReference>
<dbReference type="RefSeq" id="WP_019224997.1">
    <property type="nucleotide sequence ID" value="NZ_CP046996.1"/>
</dbReference>
<dbReference type="PIRSF" id="PIRSF007510">
    <property type="entry name" value="UCP007510"/>
    <property type="match status" value="1"/>
</dbReference>
<dbReference type="Proteomes" id="UP000430508">
    <property type="component" value="Chromosome"/>
</dbReference>
<dbReference type="NCBIfam" id="TIGR01440">
    <property type="entry name" value="TIGR01440 family protein"/>
    <property type="match status" value="1"/>
</dbReference>
<dbReference type="HAMAP" id="MF_00800">
    <property type="entry name" value="UPF0340"/>
    <property type="match status" value="1"/>
</dbReference>
<dbReference type="InterPro" id="IPR006340">
    <property type="entry name" value="DUF436"/>
</dbReference>
<evidence type="ECO:0000313" key="3">
    <source>
        <dbReference type="Proteomes" id="UP000430508"/>
    </source>
</evidence>
<evidence type="ECO:0000313" key="2">
    <source>
        <dbReference type="EMBL" id="QHA01740.1"/>
    </source>
</evidence>
<evidence type="ECO:0000256" key="1">
    <source>
        <dbReference type="HAMAP-Rule" id="MF_00800"/>
    </source>
</evidence>
<dbReference type="SUPFAM" id="SSF110710">
    <property type="entry name" value="TTHA0583/YokD-like"/>
    <property type="match status" value="1"/>
</dbReference>
<dbReference type="AlphaFoldDB" id="A0A857DK44"/>
<name>A0A857DK44_9FIRM</name>